<dbReference type="Pfam" id="PF18748">
    <property type="entry name" value="HMUDK_HMUD1"/>
    <property type="match status" value="1"/>
</dbReference>
<evidence type="ECO:0000313" key="3">
    <source>
        <dbReference type="Proteomes" id="UP000230444"/>
    </source>
</evidence>
<sequence>MSHVLKGLLKRPVHLFHKPPAVVGEYPARGELYYVKGSNGSGKSTVPSWMAENDPQAYVVTHNGKVMLTVCPSFNIICVGKYDKSKSKGVDSLKDTEQMLFAVSITEQPEYIGYDVIFEGIIPATLLNTWIERLNRPSRRLVVLFLDTPKEVCLARVSSRNGGEDFKHDLVLEKWKRVNSHRERHKELFPNIPAGMMKSNGLTVDQAVSAFLNRDFGDIV</sequence>
<dbReference type="RefSeq" id="YP_009615926.1">
    <property type="nucleotide sequence ID" value="NC_042047.1"/>
</dbReference>
<dbReference type="InterPro" id="IPR027417">
    <property type="entry name" value="P-loop_NTPase"/>
</dbReference>
<dbReference type="SUPFAM" id="SSF52540">
    <property type="entry name" value="P-loop containing nucleoside triphosphate hydrolases"/>
    <property type="match status" value="1"/>
</dbReference>
<proteinExistence type="predicted"/>
<dbReference type="EMBL" id="KY073123">
    <property type="protein sequence ID" value="APD20033.1"/>
    <property type="molecule type" value="Genomic_DNA"/>
</dbReference>
<dbReference type="Proteomes" id="UP000231470">
    <property type="component" value="Segment"/>
</dbReference>
<dbReference type="EMBL" id="KX147096">
    <property type="protein sequence ID" value="ANM47125.1"/>
    <property type="molecule type" value="Genomic_DNA"/>
</dbReference>
<name>A0A1J0MG43_9CAUD</name>
<organism evidence="2 3">
    <name type="scientific">Serratia phage vB_Sru_IME250</name>
    <dbReference type="NCBI Taxonomy" id="1852640"/>
    <lineage>
        <taxon>Viruses</taxon>
        <taxon>Duplodnaviria</taxon>
        <taxon>Heunggongvirae</taxon>
        <taxon>Uroviricota</taxon>
        <taxon>Caudoviricetes</taxon>
        <taxon>Pantevenvirales</taxon>
        <taxon>Ackermannviridae</taxon>
        <taxon>Taipeivirus</taxon>
        <taxon>Taipeivirus IME250</taxon>
    </lineage>
</organism>
<dbReference type="GeneID" id="40092407"/>
<reference evidence="1 4" key="2">
    <citation type="journal article" date="2017" name="Arch. Virol.">
        <title>First complete genome sequence of a virulent bacteriophage infecting the opportunistic pathogen Serratia rubidaea.</title>
        <authorList>
            <person name="Xing S."/>
            <person name="Ma T."/>
            <person name="Zhang X."/>
            <person name="Huang Y."/>
            <person name="Mi Z."/>
            <person name="Sun Q."/>
            <person name="An X."/>
            <person name="Fan H."/>
            <person name="Wu S."/>
            <person name="Wei L."/>
            <person name="Tong Y."/>
        </authorList>
    </citation>
    <scope>NUCLEOTIDE SEQUENCE [LARGE SCALE GENOMIC DNA]</scope>
</reference>
<accession>A0A1J0MG43</accession>
<dbReference type="Gene3D" id="3.40.50.300">
    <property type="entry name" value="P-loop containing nucleotide triphosphate hydrolases"/>
    <property type="match status" value="1"/>
</dbReference>
<protein>
    <recommendedName>
        <fullName evidence="5">Kinase</fullName>
    </recommendedName>
</protein>
<evidence type="ECO:0000313" key="1">
    <source>
        <dbReference type="EMBL" id="ANM47125.1"/>
    </source>
</evidence>
<evidence type="ECO:0008006" key="5">
    <source>
        <dbReference type="Google" id="ProtNLM"/>
    </source>
</evidence>
<reference evidence="2 3" key="1">
    <citation type="submission" date="2016-11" db="EMBL/GenBank/DDBJ databases">
        <title>Complete genome of the first virulent bacteriophage infecting the opportunist pathogen Serratia rubidaea.</title>
        <authorList>
            <person name="Xing S."/>
            <person name="Ma T."/>
            <person name="Zhang X."/>
            <person name="Huang Y."/>
            <person name="Mi Z."/>
            <person name="Sun Q."/>
            <person name="An X."/>
            <person name="Fan H."/>
            <person name="Wu S."/>
            <person name="Lin W."/>
            <person name="Tong Y."/>
        </authorList>
    </citation>
    <scope>NUCLEOTIDE SEQUENCE [LARGE SCALE GENOMIC DNA]</scope>
</reference>
<evidence type="ECO:0000313" key="4">
    <source>
        <dbReference type="Proteomes" id="UP000231470"/>
    </source>
</evidence>
<dbReference type="KEGG" id="vg:40092407"/>
<keyword evidence="4" id="KW-1185">Reference proteome</keyword>
<dbReference type="Proteomes" id="UP000230444">
    <property type="component" value="Segment"/>
</dbReference>
<dbReference type="OrthoDB" id="8230at10239"/>
<evidence type="ECO:0000313" key="2">
    <source>
        <dbReference type="EMBL" id="APD20033.1"/>
    </source>
</evidence>
<dbReference type="InterPro" id="IPR040924">
    <property type="entry name" value="HMUDK/HMUD1"/>
</dbReference>